<dbReference type="PANTHER" id="PTHR23059:SF4">
    <property type="entry name" value="ZINC FINGER TRAF-TYPE-CONTAINING PROTEIN 1"/>
    <property type="match status" value="1"/>
</dbReference>
<gene>
    <name evidence="2" type="ORF">BEMITA_LOCUS9936</name>
</gene>
<dbReference type="Proteomes" id="UP001152759">
    <property type="component" value="Chromosome 6"/>
</dbReference>
<dbReference type="GO" id="GO:0005634">
    <property type="term" value="C:nucleus"/>
    <property type="evidence" value="ECO:0007669"/>
    <property type="project" value="TreeGrafter"/>
</dbReference>
<name>A0A9P0F6P1_BEMTA</name>
<dbReference type="PANTHER" id="PTHR23059">
    <property type="entry name" value="CYSTEINE AND HISTIDINE-RICH PROTEIN 1"/>
    <property type="match status" value="1"/>
</dbReference>
<dbReference type="InterPro" id="IPR039338">
    <property type="entry name" value="ZFTRAF1"/>
</dbReference>
<sequence>MIRLILKTKTTAVLPLHFLVLRGPFGDMKVNAGIHKFEFNEQNNESPYVPLPLPDSAECNRLLASKRINFRIIMFLAPK</sequence>
<organism evidence="2 3">
    <name type="scientific">Bemisia tabaci</name>
    <name type="common">Sweetpotato whitefly</name>
    <name type="synonym">Aleurodes tabaci</name>
    <dbReference type="NCBI Taxonomy" id="7038"/>
    <lineage>
        <taxon>Eukaryota</taxon>
        <taxon>Metazoa</taxon>
        <taxon>Ecdysozoa</taxon>
        <taxon>Arthropoda</taxon>
        <taxon>Hexapoda</taxon>
        <taxon>Insecta</taxon>
        <taxon>Pterygota</taxon>
        <taxon>Neoptera</taxon>
        <taxon>Paraneoptera</taxon>
        <taxon>Hemiptera</taxon>
        <taxon>Sternorrhyncha</taxon>
        <taxon>Aleyrodoidea</taxon>
        <taxon>Aleyrodidae</taxon>
        <taxon>Aleyrodinae</taxon>
        <taxon>Bemisia</taxon>
    </lineage>
</organism>
<protein>
    <submittedName>
        <fullName evidence="2">Uncharacterized protein</fullName>
    </submittedName>
</protein>
<proteinExistence type="predicted"/>
<reference evidence="2" key="1">
    <citation type="submission" date="2021-12" db="EMBL/GenBank/DDBJ databases">
        <authorList>
            <person name="King R."/>
        </authorList>
    </citation>
    <scope>NUCLEOTIDE SEQUENCE</scope>
</reference>
<evidence type="ECO:0000256" key="1">
    <source>
        <dbReference type="ARBA" id="ARBA00022723"/>
    </source>
</evidence>
<keyword evidence="3" id="KW-1185">Reference proteome</keyword>
<keyword evidence="1" id="KW-0479">Metal-binding</keyword>
<evidence type="ECO:0000313" key="2">
    <source>
        <dbReference type="EMBL" id="CAH0391302.1"/>
    </source>
</evidence>
<evidence type="ECO:0000313" key="3">
    <source>
        <dbReference type="Proteomes" id="UP001152759"/>
    </source>
</evidence>
<dbReference type="GO" id="GO:0046872">
    <property type="term" value="F:metal ion binding"/>
    <property type="evidence" value="ECO:0007669"/>
    <property type="project" value="UniProtKB-KW"/>
</dbReference>
<dbReference type="AlphaFoldDB" id="A0A9P0F6P1"/>
<accession>A0A9P0F6P1</accession>
<dbReference type="EMBL" id="OU963867">
    <property type="protein sequence ID" value="CAH0391302.1"/>
    <property type="molecule type" value="Genomic_DNA"/>
</dbReference>